<gene>
    <name evidence="9" type="primary">nrdH</name>
    <name evidence="9" type="ORF">HGG76_27610</name>
</gene>
<evidence type="ECO:0000256" key="5">
    <source>
        <dbReference type="ARBA" id="ARBA00022982"/>
    </source>
</evidence>
<dbReference type="InterPro" id="IPR051548">
    <property type="entry name" value="Grx-like_ET"/>
</dbReference>
<keyword evidence="6" id="KW-1015">Disulfide bond</keyword>
<keyword evidence="7" id="KW-0676">Redox-active center</keyword>
<comment type="caution">
    <text evidence="9">The sequence shown here is derived from an EMBL/GenBank/DDBJ whole genome shotgun (WGS) entry which is preliminary data.</text>
</comment>
<reference evidence="9 10" key="1">
    <citation type="submission" date="2020-04" db="EMBL/GenBank/DDBJ databases">
        <title>Whole genome sequencing of clinical and environmental type strains of Ochrobactrum.</title>
        <authorList>
            <person name="Dharne M."/>
        </authorList>
    </citation>
    <scope>NUCLEOTIDE SEQUENCE [LARGE SCALE GENOMIC DNA]</scope>
    <source>
        <strain evidence="9 10">DSM 13340</strain>
    </source>
</reference>
<feature type="domain" description="Glutaredoxin" evidence="8">
    <location>
        <begin position="4"/>
        <end position="62"/>
    </location>
</feature>
<evidence type="ECO:0000256" key="3">
    <source>
        <dbReference type="ARBA" id="ARBA00017945"/>
    </source>
</evidence>
<dbReference type="AlphaFoldDB" id="A0A7X6FUJ1"/>
<evidence type="ECO:0000313" key="9">
    <source>
        <dbReference type="EMBL" id="NKW11365.1"/>
    </source>
</evidence>
<proteinExistence type="inferred from homology"/>
<protein>
    <recommendedName>
        <fullName evidence="3">Glutaredoxin-like protein NrdH</fullName>
    </recommendedName>
</protein>
<evidence type="ECO:0000259" key="8">
    <source>
        <dbReference type="Pfam" id="PF00462"/>
    </source>
</evidence>
<evidence type="ECO:0000313" key="10">
    <source>
        <dbReference type="Proteomes" id="UP000558475"/>
    </source>
</evidence>
<dbReference type="GO" id="GO:0009055">
    <property type="term" value="F:electron transfer activity"/>
    <property type="evidence" value="ECO:0007669"/>
    <property type="project" value="TreeGrafter"/>
</dbReference>
<dbReference type="GO" id="GO:0045454">
    <property type="term" value="P:cell redox homeostasis"/>
    <property type="evidence" value="ECO:0007669"/>
    <property type="project" value="InterPro"/>
</dbReference>
<dbReference type="NCBIfam" id="TIGR02194">
    <property type="entry name" value="GlrX_NrdH"/>
    <property type="match status" value="1"/>
</dbReference>
<evidence type="ECO:0000256" key="1">
    <source>
        <dbReference type="ARBA" id="ARBA00002292"/>
    </source>
</evidence>
<organism evidence="9 10">
    <name type="scientific">Brucella tritici</name>
    <dbReference type="NCBI Taxonomy" id="94626"/>
    <lineage>
        <taxon>Bacteria</taxon>
        <taxon>Pseudomonadati</taxon>
        <taxon>Pseudomonadota</taxon>
        <taxon>Alphaproteobacteria</taxon>
        <taxon>Hyphomicrobiales</taxon>
        <taxon>Brucellaceae</taxon>
        <taxon>Brucella/Ochrobactrum group</taxon>
        <taxon>Brucella</taxon>
    </lineage>
</organism>
<dbReference type="CDD" id="cd02976">
    <property type="entry name" value="NrdH"/>
    <property type="match status" value="1"/>
</dbReference>
<comment type="function">
    <text evidence="1">Electron transport system for the ribonucleotide reductase system NrdEF.</text>
</comment>
<evidence type="ECO:0000256" key="4">
    <source>
        <dbReference type="ARBA" id="ARBA00022448"/>
    </source>
</evidence>
<sequence length="75" mass="8064">MSSVILYTKPACPQCSATKRALEKLGVEYSLIDVTKDDDAYALVAGLGYRQAPVVVAGEMHWSGFRPDMISSLAA</sequence>
<dbReference type="EMBL" id="JAAXZB010000005">
    <property type="protein sequence ID" value="NKW11365.1"/>
    <property type="molecule type" value="Genomic_DNA"/>
</dbReference>
<name>A0A7X6FUJ1_9HYPH</name>
<keyword evidence="5" id="KW-0249">Electron transport</keyword>
<dbReference type="SUPFAM" id="SSF52833">
    <property type="entry name" value="Thioredoxin-like"/>
    <property type="match status" value="1"/>
</dbReference>
<dbReference type="Gene3D" id="3.40.30.10">
    <property type="entry name" value="Glutaredoxin"/>
    <property type="match status" value="1"/>
</dbReference>
<dbReference type="PROSITE" id="PS51354">
    <property type="entry name" value="GLUTAREDOXIN_2"/>
    <property type="match status" value="1"/>
</dbReference>
<evidence type="ECO:0000256" key="6">
    <source>
        <dbReference type="ARBA" id="ARBA00023157"/>
    </source>
</evidence>
<dbReference type="PANTHER" id="PTHR34386">
    <property type="entry name" value="GLUTAREDOXIN"/>
    <property type="match status" value="1"/>
</dbReference>
<dbReference type="InterPro" id="IPR036249">
    <property type="entry name" value="Thioredoxin-like_sf"/>
</dbReference>
<evidence type="ECO:0000256" key="7">
    <source>
        <dbReference type="ARBA" id="ARBA00023284"/>
    </source>
</evidence>
<dbReference type="Proteomes" id="UP000558475">
    <property type="component" value="Unassembled WGS sequence"/>
</dbReference>
<dbReference type="InterPro" id="IPR002109">
    <property type="entry name" value="Glutaredoxin"/>
</dbReference>
<comment type="similarity">
    <text evidence="2">Belongs to the glutaredoxin family.</text>
</comment>
<accession>A0A7X6FUJ1</accession>
<keyword evidence="4" id="KW-0813">Transport</keyword>
<dbReference type="Pfam" id="PF00462">
    <property type="entry name" value="Glutaredoxin"/>
    <property type="match status" value="1"/>
</dbReference>
<evidence type="ECO:0000256" key="2">
    <source>
        <dbReference type="ARBA" id="ARBA00007787"/>
    </source>
</evidence>
<dbReference type="InterPro" id="IPR011909">
    <property type="entry name" value="GlrX_NrdH"/>
</dbReference>
<dbReference type="PANTHER" id="PTHR34386:SF1">
    <property type="entry name" value="GLUTAREDOXIN-LIKE PROTEIN NRDH"/>
    <property type="match status" value="1"/>
</dbReference>